<dbReference type="InterPro" id="IPR052920">
    <property type="entry name" value="DNA-binding_regulatory"/>
</dbReference>
<sequence length="643" mass="68520">MGTTSSTPAQPAEADVDSPEPHVTEPHSEFDRYETVFEPQQQIAEAQKRGWIAVAGVMYENAVKAIIRPPRDIYASKELGPTEFRFRGRQFVRKDFILRNPRNMAIQCSHWMPADEDRPSPRIPCVVCLHGNSSSRVSAKFNLDVVLNEGASLLAIDFAGSGRSDGRWVTLGWWEKDDLATVLEYVRSEGRTSSVALWGRSMGAATSLLHCPRDPLIDGMILDSPFADLQQLIEEIVERFRSQAGVTAPSWVTGTVIRMVQNSVFKRTGMDILRLKPAATAYLCHVRALITAGRDDTFVAPHHATAIYEEYRGAKELVLLDGQDHNSQRPRWFQDRAGIFLRQALHIPDELPLYREFGFESLPETLGVAWTRAIRAGSVSHRPPPGHTVVGLGSTPKPAGAAAPTAAVAGGSSAEATAADAGAAGPVGGIDASLAGGDGAHEMEEPFDPVAFAIEQSKLTAAQDELRRQLAASEEAAAAAAPGGDAGRAGRGAAPAGASGDGKGALSAGKPRATPTQAPQPWLVRRASSAAAVTMAAAESERDVRGSERAMQDFGRLRTVDSATPPLPAEEEEEDDELQQAIRRSLEEHQPTLPGRASDPPESPRLAEAHVPHGGEVADEAADAAEAAAEAANAAEATTSPGE</sequence>
<dbReference type="EMBL" id="VLTO01000002">
    <property type="protein sequence ID" value="KAA0178109.1"/>
    <property type="molecule type" value="Genomic_DNA"/>
</dbReference>
<feature type="compositionally biased region" description="Low complexity" evidence="1">
    <location>
        <begin position="473"/>
        <end position="483"/>
    </location>
</feature>
<evidence type="ECO:0000256" key="1">
    <source>
        <dbReference type="SAM" id="MobiDB-lite"/>
    </source>
</evidence>
<protein>
    <recommendedName>
        <fullName evidence="2">Serine aminopeptidase S33 domain-containing protein</fullName>
    </recommendedName>
</protein>
<dbReference type="AlphaFoldDB" id="A0A5A8EKF1"/>
<dbReference type="InterPro" id="IPR003903">
    <property type="entry name" value="UIM_dom"/>
</dbReference>
<feature type="region of interest" description="Disordered" evidence="1">
    <location>
        <begin position="538"/>
        <end position="643"/>
    </location>
</feature>
<accession>A0A5A8EKF1</accession>
<feature type="compositionally biased region" description="Basic and acidic residues" evidence="1">
    <location>
        <begin position="19"/>
        <end position="28"/>
    </location>
</feature>
<dbReference type="OrthoDB" id="10249433at2759"/>
<dbReference type="Pfam" id="PF12146">
    <property type="entry name" value="Hydrolase_4"/>
    <property type="match status" value="1"/>
</dbReference>
<dbReference type="PROSITE" id="PS50330">
    <property type="entry name" value="UIM"/>
    <property type="match status" value="1"/>
</dbReference>
<gene>
    <name evidence="3" type="ORF">FNF27_00657</name>
</gene>
<feature type="compositionally biased region" description="Acidic residues" evidence="1">
    <location>
        <begin position="569"/>
        <end position="578"/>
    </location>
</feature>
<dbReference type="InterPro" id="IPR022742">
    <property type="entry name" value="Hydrolase_4"/>
</dbReference>
<organism evidence="3 4">
    <name type="scientific">Cafeteria roenbergensis</name>
    <name type="common">Marine flagellate</name>
    <dbReference type="NCBI Taxonomy" id="33653"/>
    <lineage>
        <taxon>Eukaryota</taxon>
        <taxon>Sar</taxon>
        <taxon>Stramenopiles</taxon>
        <taxon>Bigyra</taxon>
        <taxon>Opalozoa</taxon>
        <taxon>Bicosoecida</taxon>
        <taxon>Cafeteriaceae</taxon>
        <taxon>Cafeteria</taxon>
    </lineage>
</organism>
<evidence type="ECO:0000259" key="2">
    <source>
        <dbReference type="Pfam" id="PF12146"/>
    </source>
</evidence>
<reference evidence="3 4" key="1">
    <citation type="submission" date="2019-07" db="EMBL/GenBank/DDBJ databases">
        <title>Genomes of Cafeteria roenbergensis.</title>
        <authorList>
            <person name="Fischer M.G."/>
            <person name="Hackl T."/>
            <person name="Roman M."/>
        </authorList>
    </citation>
    <scope>NUCLEOTIDE SEQUENCE [LARGE SCALE GENOMIC DNA]</scope>
    <source>
        <strain evidence="3 4">E4-10P</strain>
    </source>
</reference>
<feature type="domain" description="Serine aminopeptidase S33" evidence="2">
    <location>
        <begin position="125"/>
        <end position="252"/>
    </location>
</feature>
<feature type="compositionally biased region" description="Basic and acidic residues" evidence="1">
    <location>
        <begin position="539"/>
        <end position="559"/>
    </location>
</feature>
<evidence type="ECO:0000313" key="4">
    <source>
        <dbReference type="Proteomes" id="UP000322899"/>
    </source>
</evidence>
<dbReference type="InterPro" id="IPR029058">
    <property type="entry name" value="AB_hydrolase_fold"/>
</dbReference>
<dbReference type="PANTHER" id="PTHR43358:SF4">
    <property type="entry name" value="ALPHA_BETA HYDROLASE FOLD-1 DOMAIN-CONTAINING PROTEIN"/>
    <property type="match status" value="1"/>
</dbReference>
<dbReference type="Proteomes" id="UP000322899">
    <property type="component" value="Unassembled WGS sequence"/>
</dbReference>
<name>A0A5A8EKF1_CAFRO</name>
<dbReference type="PANTHER" id="PTHR43358">
    <property type="entry name" value="ALPHA/BETA-HYDROLASE"/>
    <property type="match status" value="1"/>
</dbReference>
<dbReference type="SUPFAM" id="SSF53474">
    <property type="entry name" value="alpha/beta-Hydrolases"/>
    <property type="match status" value="1"/>
</dbReference>
<feature type="region of interest" description="Disordered" evidence="1">
    <location>
        <begin position="1"/>
        <end position="28"/>
    </location>
</feature>
<feature type="region of interest" description="Disordered" evidence="1">
    <location>
        <begin position="379"/>
        <end position="406"/>
    </location>
</feature>
<feature type="compositionally biased region" description="Low complexity" evidence="1">
    <location>
        <begin position="393"/>
        <end position="406"/>
    </location>
</feature>
<comment type="caution">
    <text evidence="3">The sequence shown here is derived from an EMBL/GenBank/DDBJ whole genome shotgun (WGS) entry which is preliminary data.</text>
</comment>
<feature type="compositionally biased region" description="Low complexity" evidence="1">
    <location>
        <begin position="624"/>
        <end position="637"/>
    </location>
</feature>
<proteinExistence type="predicted"/>
<evidence type="ECO:0000313" key="3">
    <source>
        <dbReference type="EMBL" id="KAA0178109.1"/>
    </source>
</evidence>
<feature type="region of interest" description="Disordered" evidence="1">
    <location>
        <begin position="473"/>
        <end position="523"/>
    </location>
</feature>
<dbReference type="Gene3D" id="3.40.50.1820">
    <property type="entry name" value="alpha/beta hydrolase"/>
    <property type="match status" value="1"/>
</dbReference>